<organism evidence="2 3">
    <name type="scientific">Aplosporella prunicola CBS 121167</name>
    <dbReference type="NCBI Taxonomy" id="1176127"/>
    <lineage>
        <taxon>Eukaryota</taxon>
        <taxon>Fungi</taxon>
        <taxon>Dikarya</taxon>
        <taxon>Ascomycota</taxon>
        <taxon>Pezizomycotina</taxon>
        <taxon>Dothideomycetes</taxon>
        <taxon>Dothideomycetes incertae sedis</taxon>
        <taxon>Botryosphaeriales</taxon>
        <taxon>Aplosporellaceae</taxon>
        <taxon>Aplosporella</taxon>
    </lineage>
</organism>
<accession>A0A6A6BFP2</accession>
<dbReference type="Proteomes" id="UP000799438">
    <property type="component" value="Unassembled WGS sequence"/>
</dbReference>
<gene>
    <name evidence="2" type="ORF">K452DRAFT_13912</name>
</gene>
<reference evidence="2" key="1">
    <citation type="journal article" date="2020" name="Stud. Mycol.">
        <title>101 Dothideomycetes genomes: a test case for predicting lifestyles and emergence of pathogens.</title>
        <authorList>
            <person name="Haridas S."/>
            <person name="Albert R."/>
            <person name="Binder M."/>
            <person name="Bloem J."/>
            <person name="Labutti K."/>
            <person name="Salamov A."/>
            <person name="Andreopoulos B."/>
            <person name="Baker S."/>
            <person name="Barry K."/>
            <person name="Bills G."/>
            <person name="Bluhm B."/>
            <person name="Cannon C."/>
            <person name="Castanera R."/>
            <person name="Culley D."/>
            <person name="Daum C."/>
            <person name="Ezra D."/>
            <person name="Gonzalez J."/>
            <person name="Henrissat B."/>
            <person name="Kuo A."/>
            <person name="Liang C."/>
            <person name="Lipzen A."/>
            <person name="Lutzoni F."/>
            <person name="Magnuson J."/>
            <person name="Mondo S."/>
            <person name="Nolan M."/>
            <person name="Ohm R."/>
            <person name="Pangilinan J."/>
            <person name="Park H.-J."/>
            <person name="Ramirez L."/>
            <person name="Alfaro M."/>
            <person name="Sun H."/>
            <person name="Tritt A."/>
            <person name="Yoshinaga Y."/>
            <person name="Zwiers L.-H."/>
            <person name="Turgeon B."/>
            <person name="Goodwin S."/>
            <person name="Spatafora J."/>
            <person name="Crous P."/>
            <person name="Grigoriev I."/>
        </authorList>
    </citation>
    <scope>NUCLEOTIDE SEQUENCE</scope>
    <source>
        <strain evidence="2">CBS 121167</strain>
    </source>
</reference>
<evidence type="ECO:0000313" key="2">
    <source>
        <dbReference type="EMBL" id="KAF2142979.1"/>
    </source>
</evidence>
<name>A0A6A6BFP2_9PEZI</name>
<proteinExistence type="predicted"/>
<dbReference type="RefSeq" id="XP_033398691.1">
    <property type="nucleotide sequence ID" value="XM_033535387.1"/>
</dbReference>
<dbReference type="EMBL" id="ML995483">
    <property type="protein sequence ID" value="KAF2142979.1"/>
    <property type="molecule type" value="Genomic_DNA"/>
</dbReference>
<keyword evidence="3" id="KW-1185">Reference proteome</keyword>
<dbReference type="GeneID" id="54292881"/>
<evidence type="ECO:0000256" key="1">
    <source>
        <dbReference type="SAM" id="MobiDB-lite"/>
    </source>
</evidence>
<protein>
    <submittedName>
        <fullName evidence="2">Uncharacterized protein</fullName>
    </submittedName>
</protein>
<dbReference type="AlphaFoldDB" id="A0A6A6BFP2"/>
<evidence type="ECO:0000313" key="3">
    <source>
        <dbReference type="Proteomes" id="UP000799438"/>
    </source>
</evidence>
<feature type="region of interest" description="Disordered" evidence="1">
    <location>
        <begin position="76"/>
        <end position="95"/>
    </location>
</feature>
<sequence>MPSFFLGTRLENRFPASSSCRARMLERTSLYPFSRKCKPKSSWYQYVLRVVVLVVLPLTSCKSFPSVLLTRQELNSQNKGDEKRMKDQRLCPKDN</sequence>
<feature type="compositionally biased region" description="Basic and acidic residues" evidence="1">
    <location>
        <begin position="79"/>
        <end position="95"/>
    </location>
</feature>